<sequence length="90" mass="10542">MLQTGNPNVRFAPRPVEGITDSNQVEPERLILDGQQRLTSLFQSLMLGKPVKTRDTRGKEIYRYYYINIDKIIIPKLIEKKQLLVFPRIK</sequence>
<proteinExistence type="predicted"/>
<name>A0A4R2NF69_9BACL</name>
<feature type="region of interest" description="Disordered" evidence="1">
    <location>
        <begin position="1"/>
        <end position="20"/>
    </location>
</feature>
<comment type="caution">
    <text evidence="2">The sequence shown here is derived from an EMBL/GenBank/DDBJ whole genome shotgun (WGS) entry which is preliminary data.</text>
</comment>
<evidence type="ECO:0000313" key="2">
    <source>
        <dbReference type="EMBL" id="TCP19941.1"/>
    </source>
</evidence>
<evidence type="ECO:0000313" key="3">
    <source>
        <dbReference type="Proteomes" id="UP000295416"/>
    </source>
</evidence>
<reference evidence="2 3" key="1">
    <citation type="submission" date="2019-03" db="EMBL/GenBank/DDBJ databases">
        <title>Genomic Encyclopedia of Type Strains, Phase IV (KMG-IV): sequencing the most valuable type-strain genomes for metagenomic binning, comparative biology and taxonomic classification.</title>
        <authorList>
            <person name="Goeker M."/>
        </authorList>
    </citation>
    <scope>NUCLEOTIDE SEQUENCE [LARGE SCALE GENOMIC DNA]</scope>
    <source>
        <strain evidence="2 3">DSM 19377</strain>
    </source>
</reference>
<dbReference type="AlphaFoldDB" id="A0A4R2NF69"/>
<protein>
    <recommendedName>
        <fullName evidence="4">DUF262 domain-containing protein</fullName>
    </recommendedName>
</protein>
<gene>
    <name evidence="2" type="ORF">EV207_15715</name>
</gene>
<accession>A0A4R2NF69</accession>
<organism evidence="2 3">
    <name type="scientific">Scopulibacillus darangshiensis</name>
    <dbReference type="NCBI Taxonomy" id="442528"/>
    <lineage>
        <taxon>Bacteria</taxon>
        <taxon>Bacillati</taxon>
        <taxon>Bacillota</taxon>
        <taxon>Bacilli</taxon>
        <taxon>Bacillales</taxon>
        <taxon>Sporolactobacillaceae</taxon>
        <taxon>Scopulibacillus</taxon>
    </lineage>
</organism>
<dbReference type="Proteomes" id="UP000295416">
    <property type="component" value="Unassembled WGS sequence"/>
</dbReference>
<keyword evidence="3" id="KW-1185">Reference proteome</keyword>
<evidence type="ECO:0008006" key="4">
    <source>
        <dbReference type="Google" id="ProtNLM"/>
    </source>
</evidence>
<evidence type="ECO:0000256" key="1">
    <source>
        <dbReference type="SAM" id="MobiDB-lite"/>
    </source>
</evidence>
<dbReference type="EMBL" id="SLXK01000057">
    <property type="protein sequence ID" value="TCP19941.1"/>
    <property type="molecule type" value="Genomic_DNA"/>
</dbReference>